<dbReference type="Proteomes" id="UP000036893">
    <property type="component" value="Unassembled WGS sequence"/>
</dbReference>
<dbReference type="GO" id="GO:0016787">
    <property type="term" value="F:hydrolase activity"/>
    <property type="evidence" value="ECO:0007669"/>
    <property type="project" value="InterPro"/>
</dbReference>
<dbReference type="Pfam" id="PF04909">
    <property type="entry name" value="Amidohydro_2"/>
    <property type="match status" value="1"/>
</dbReference>
<gene>
    <name evidence="2" type="ORF">Aud_007944</name>
</gene>
<feature type="domain" description="Amidohydrolase-related" evidence="1">
    <location>
        <begin position="67"/>
        <end position="339"/>
    </location>
</feature>
<dbReference type="AlphaFoldDB" id="A0A8E0QW29"/>
<dbReference type="RefSeq" id="XP_043148766.1">
    <property type="nucleotide sequence ID" value="XM_043292831.1"/>
</dbReference>
<accession>A0A8E0QW29</accession>
<dbReference type="PANTHER" id="PTHR35563">
    <property type="entry name" value="BARREL METAL-DEPENDENT HYDROLASE, PUTATIVE (AFU_ORTHOLOGUE AFUA_1G16240)-RELATED"/>
    <property type="match status" value="1"/>
</dbReference>
<evidence type="ECO:0000259" key="1">
    <source>
        <dbReference type="Pfam" id="PF04909"/>
    </source>
</evidence>
<dbReference type="InterPro" id="IPR006680">
    <property type="entry name" value="Amidohydro-rel"/>
</dbReference>
<protein>
    <recommendedName>
        <fullName evidence="1">Amidohydrolase-related domain-containing protein</fullName>
    </recommendedName>
</protein>
<organism evidence="2 3">
    <name type="scientific">Aspergillus udagawae</name>
    <dbReference type="NCBI Taxonomy" id="91492"/>
    <lineage>
        <taxon>Eukaryota</taxon>
        <taxon>Fungi</taxon>
        <taxon>Dikarya</taxon>
        <taxon>Ascomycota</taxon>
        <taxon>Pezizomycotina</taxon>
        <taxon>Eurotiomycetes</taxon>
        <taxon>Eurotiomycetidae</taxon>
        <taxon>Eurotiales</taxon>
        <taxon>Aspergillaceae</taxon>
        <taxon>Aspergillus</taxon>
        <taxon>Aspergillus subgen. Fumigati</taxon>
    </lineage>
</organism>
<reference evidence="2" key="2">
    <citation type="submission" date="2021-01" db="EMBL/GenBank/DDBJ databases">
        <title>Pan-genome distribution and transcriptional activeness of fungal secondary metabolism genes in Aspergillus section Fumigati.</title>
        <authorList>
            <person name="Takahashi H."/>
            <person name="Umemura M."/>
            <person name="Ninomiya A."/>
            <person name="Kusuya Y."/>
            <person name="Urayama S."/>
            <person name="Shimizu M."/>
            <person name="Watanabe A."/>
            <person name="Kamei K."/>
            <person name="Yaguchi T."/>
            <person name="Hagiwara D."/>
        </authorList>
    </citation>
    <scope>NUCLEOTIDE SEQUENCE</scope>
    <source>
        <strain evidence="2">IFM 46973</strain>
    </source>
</reference>
<name>A0A8E0QW29_9EURO</name>
<sequence length="344" mass="38027">MTVLRIDLLRRAAQKPRLLTLSRPCLSDSSPRASICLAARKAKPITKGDQITHPIPLKHRIPPGSWDSHMHVVEPSRYPVSLGAAYAPSSHTLEEALAFESTLGIENIVLVQPSVYGTDNSCLLEALGRIGPSRGRGVVVIDPAMTCPTTLSAWHTLGVRGVRVNLKSEGKVLSESELAETLSQHAELIRPLGWMIQLYLPLHVIPMLERIVPSLGVKICIDHFGSPQLPPPSIITDRQFNPYTLPGFSALISLLQAGQTYVKISAPYRLSKDKQLRDVRAITRELLRRAPRRVIYATDWPHTRFHGVDVGPFTELCLRLCGSETGLTERVFKSNAEELMCVHG</sequence>
<comment type="caution">
    <text evidence="2">The sequence shown here is derived from an EMBL/GenBank/DDBJ whole genome shotgun (WGS) entry which is preliminary data.</text>
</comment>
<dbReference type="EMBL" id="BBXM02000006">
    <property type="protein sequence ID" value="GIC91500.1"/>
    <property type="molecule type" value="Genomic_DNA"/>
</dbReference>
<evidence type="ECO:0000313" key="3">
    <source>
        <dbReference type="Proteomes" id="UP000036893"/>
    </source>
</evidence>
<dbReference type="InterPro" id="IPR052358">
    <property type="entry name" value="Aro_Compnd_Degr_Hydrolases"/>
</dbReference>
<dbReference type="InterPro" id="IPR032466">
    <property type="entry name" value="Metal_Hydrolase"/>
</dbReference>
<reference evidence="2" key="1">
    <citation type="journal article" date="2015" name="Genome Announc.">
        <title>Draft Genome Sequence of the Pathogenic Filamentous Fungus Aspergillus udagawae Strain IFM 46973T.</title>
        <authorList>
            <person name="Kusuya Y."/>
            <person name="Takahashi-Nakaguchi A."/>
            <person name="Takahashi H."/>
            <person name="Yaguchi T."/>
        </authorList>
    </citation>
    <scope>NUCLEOTIDE SEQUENCE</scope>
    <source>
        <strain evidence="2">IFM 46973</strain>
    </source>
</reference>
<proteinExistence type="predicted"/>
<dbReference type="GeneID" id="66995421"/>
<evidence type="ECO:0000313" key="2">
    <source>
        <dbReference type="EMBL" id="GIC91500.1"/>
    </source>
</evidence>
<dbReference type="PANTHER" id="PTHR35563:SF2">
    <property type="entry name" value="BARREL METAL-DEPENDENT HYDROLASE, PUTATIVE (AFU_ORTHOLOGUE AFUA_1G16240)-RELATED"/>
    <property type="match status" value="1"/>
</dbReference>
<dbReference type="SUPFAM" id="SSF51556">
    <property type="entry name" value="Metallo-dependent hydrolases"/>
    <property type="match status" value="1"/>
</dbReference>
<dbReference type="Gene3D" id="3.20.20.140">
    <property type="entry name" value="Metal-dependent hydrolases"/>
    <property type="match status" value="1"/>
</dbReference>